<dbReference type="InterPro" id="IPR011009">
    <property type="entry name" value="Kinase-like_dom_sf"/>
</dbReference>
<keyword evidence="2" id="KW-0812">Transmembrane</keyword>
<proteinExistence type="predicted"/>
<dbReference type="GO" id="GO:0004672">
    <property type="term" value="F:protein kinase activity"/>
    <property type="evidence" value="ECO:0007669"/>
    <property type="project" value="InterPro"/>
</dbReference>
<evidence type="ECO:0000259" key="3">
    <source>
        <dbReference type="PROSITE" id="PS50011"/>
    </source>
</evidence>
<dbReference type="GO" id="GO:0005524">
    <property type="term" value="F:ATP binding"/>
    <property type="evidence" value="ECO:0007669"/>
    <property type="project" value="InterPro"/>
</dbReference>
<dbReference type="Proteomes" id="UP001386955">
    <property type="component" value="Unassembled WGS sequence"/>
</dbReference>
<dbReference type="InterPro" id="IPR000719">
    <property type="entry name" value="Prot_kinase_dom"/>
</dbReference>
<keyword evidence="2" id="KW-0472">Membrane</keyword>
<dbReference type="AlphaFoldDB" id="A0AAN9SCV9"/>
<feature type="transmembrane region" description="Helical" evidence="2">
    <location>
        <begin position="137"/>
        <end position="155"/>
    </location>
</feature>
<dbReference type="FunFam" id="1.10.510.10:FF:000583">
    <property type="entry name" value="Inactive leucine-rich repeat receptor-like protein kinase CORYNE"/>
    <property type="match status" value="1"/>
</dbReference>
<dbReference type="PANTHER" id="PTHR48055">
    <property type="entry name" value="LEUCINE-RICH REPEAT RECEPTOR PROTEIN KINASE EMS1"/>
    <property type="match status" value="1"/>
</dbReference>
<evidence type="ECO:0000313" key="4">
    <source>
        <dbReference type="EMBL" id="KAK7394293.1"/>
    </source>
</evidence>
<feature type="transmembrane region" description="Helical" evidence="2">
    <location>
        <begin position="262"/>
        <end position="284"/>
    </location>
</feature>
<evidence type="ECO:0000256" key="2">
    <source>
        <dbReference type="SAM" id="Phobius"/>
    </source>
</evidence>
<dbReference type="FunFam" id="3.30.200.20:FF:000669">
    <property type="entry name" value="Inactive leucine-rich repeat receptor-like protein kinase CORYNE"/>
    <property type="match status" value="1"/>
</dbReference>
<protein>
    <recommendedName>
        <fullName evidence="3">Protein kinase domain-containing protein</fullName>
    </recommendedName>
</protein>
<dbReference type="PANTHER" id="PTHR48055:SF22">
    <property type="entry name" value="LEUCINE-RICH REPEAT RECEPTOR-LIKE SERINE_THREONINE_TYROSINE-PROTEIN KINASE SOBIR1"/>
    <property type="match status" value="1"/>
</dbReference>
<dbReference type="SUPFAM" id="SSF56112">
    <property type="entry name" value="Protein kinase-like (PK-like)"/>
    <property type="match status" value="1"/>
</dbReference>
<keyword evidence="2" id="KW-1133">Transmembrane helix</keyword>
<feature type="domain" description="Protein kinase" evidence="3">
    <location>
        <begin position="317"/>
        <end position="599"/>
    </location>
</feature>
<sequence length="599" mass="66557">MLCTFVFVKVLWLRSGPFHPQFVIINGELGRTVHCLMKSDGGNEVYVLGLTDFDVSLSEQMWAPHKAREPVFVAEAEPPKSNDIPVSDEGFLLSLLVPATVTSTCSCPFNFSSTFLLSLSFPTQKIPTCSLFVSPCAYWPVFFFFLFEVQILVLIRVRLGSLSAARGGKRWYTHLSYSCLILELLRLVSACCALMFSKRHTLSSLARELLALQPLFLIFLFSLQHNTVQCQGRLSKHVSSEPPSPSRLSPSSSGYRDDTRKIILSMVLGAVTGLVCSVLFALVVRCVVQYLNRTPILKGPVIFSPKIAPKTLQSALAKENHLLGSGPNGKYYKTVLDNGLTIAVKRLTPFESNSPETKRKSVKRQIQTELELLASLRHRNLMSLRAYVREPDGFSLVYDYVSTGSLADVMNRVRENELPFGWEVRLRIAVGVVKGLQCLHFTCVPQILHCNLKPTNVMLDAEFEPRLADYGLAKVLPNLDRGSSLYTPPEFFHSCSRYTDKSDIFSFGMILGVLLTGKDPTDPFFGEAASGGSLGCWLRHLQQAGEAHEALDKSMLGEEGEEDEMLMAVRIAAACLSDMPADRPSSDELVHMLTQLHSF</sequence>
<dbReference type="Pfam" id="PF00069">
    <property type="entry name" value="Pkinase"/>
    <property type="match status" value="1"/>
</dbReference>
<dbReference type="CDD" id="cd14066">
    <property type="entry name" value="STKc_IRAK"/>
    <property type="match status" value="1"/>
</dbReference>
<organism evidence="4 5">
    <name type="scientific">Psophocarpus tetragonolobus</name>
    <name type="common">Winged bean</name>
    <name type="synonym">Dolichos tetragonolobus</name>
    <dbReference type="NCBI Taxonomy" id="3891"/>
    <lineage>
        <taxon>Eukaryota</taxon>
        <taxon>Viridiplantae</taxon>
        <taxon>Streptophyta</taxon>
        <taxon>Embryophyta</taxon>
        <taxon>Tracheophyta</taxon>
        <taxon>Spermatophyta</taxon>
        <taxon>Magnoliopsida</taxon>
        <taxon>eudicotyledons</taxon>
        <taxon>Gunneridae</taxon>
        <taxon>Pentapetalae</taxon>
        <taxon>rosids</taxon>
        <taxon>fabids</taxon>
        <taxon>Fabales</taxon>
        <taxon>Fabaceae</taxon>
        <taxon>Papilionoideae</taxon>
        <taxon>50 kb inversion clade</taxon>
        <taxon>NPAAA clade</taxon>
        <taxon>indigoferoid/millettioid clade</taxon>
        <taxon>Phaseoleae</taxon>
        <taxon>Psophocarpus</taxon>
    </lineage>
</organism>
<gene>
    <name evidence="4" type="ORF">VNO78_14815</name>
</gene>
<feature type="region of interest" description="Disordered" evidence="1">
    <location>
        <begin position="236"/>
        <end position="255"/>
    </location>
</feature>
<dbReference type="Gene3D" id="3.30.200.20">
    <property type="entry name" value="Phosphorylase Kinase, domain 1"/>
    <property type="match status" value="1"/>
</dbReference>
<evidence type="ECO:0000256" key="1">
    <source>
        <dbReference type="SAM" id="MobiDB-lite"/>
    </source>
</evidence>
<dbReference type="PROSITE" id="PS50011">
    <property type="entry name" value="PROTEIN_KINASE_DOM"/>
    <property type="match status" value="1"/>
</dbReference>
<keyword evidence="5" id="KW-1185">Reference proteome</keyword>
<accession>A0AAN9SCV9</accession>
<name>A0AAN9SCV9_PSOTE</name>
<dbReference type="Gene3D" id="1.10.510.10">
    <property type="entry name" value="Transferase(Phosphotransferase) domain 1"/>
    <property type="match status" value="1"/>
</dbReference>
<evidence type="ECO:0000313" key="5">
    <source>
        <dbReference type="Proteomes" id="UP001386955"/>
    </source>
</evidence>
<comment type="caution">
    <text evidence="4">The sequence shown here is derived from an EMBL/GenBank/DDBJ whole genome shotgun (WGS) entry which is preliminary data.</text>
</comment>
<dbReference type="InterPro" id="IPR051564">
    <property type="entry name" value="LRR_receptor-like_kinase"/>
</dbReference>
<dbReference type="GO" id="GO:0016020">
    <property type="term" value="C:membrane"/>
    <property type="evidence" value="ECO:0007669"/>
    <property type="project" value="TreeGrafter"/>
</dbReference>
<dbReference type="EMBL" id="JAYMYS010000004">
    <property type="protein sequence ID" value="KAK7394293.1"/>
    <property type="molecule type" value="Genomic_DNA"/>
</dbReference>
<reference evidence="4 5" key="1">
    <citation type="submission" date="2024-01" db="EMBL/GenBank/DDBJ databases">
        <title>The genomes of 5 underutilized Papilionoideae crops provide insights into root nodulation and disease resistanc.</title>
        <authorList>
            <person name="Jiang F."/>
        </authorList>
    </citation>
    <scope>NUCLEOTIDE SEQUENCE [LARGE SCALE GENOMIC DNA]</scope>
    <source>
        <strain evidence="4">DUOXIRENSHENG_FW03</strain>
        <tissue evidence="4">Leaves</tissue>
    </source>
</reference>